<dbReference type="GO" id="GO:0005634">
    <property type="term" value="C:nucleus"/>
    <property type="evidence" value="ECO:0007669"/>
    <property type="project" value="UniProtKB-SubCell"/>
</dbReference>
<dbReference type="PROSITE" id="PS50082">
    <property type="entry name" value="WD_REPEATS_2"/>
    <property type="match status" value="1"/>
</dbReference>
<proteinExistence type="inferred from homology"/>
<feature type="region of interest" description="Disordered" evidence="8">
    <location>
        <begin position="35"/>
        <end position="139"/>
    </location>
</feature>
<comment type="subcellular location">
    <subcellularLocation>
        <location evidence="1 6">Nucleus</location>
    </subcellularLocation>
</comment>
<dbReference type="SUPFAM" id="SSF50978">
    <property type="entry name" value="WD40 repeat-like"/>
    <property type="match status" value="1"/>
</dbReference>
<evidence type="ECO:0000256" key="7">
    <source>
        <dbReference type="PROSITE-ProRule" id="PRU00221"/>
    </source>
</evidence>
<dbReference type="GeneID" id="63772764"/>
<keyword evidence="4 6" id="KW-0677">Repeat</keyword>
<dbReference type="InterPro" id="IPR028884">
    <property type="entry name" value="Trm82"/>
</dbReference>
<keyword evidence="10" id="KW-1185">Reference proteome</keyword>
<feature type="repeat" description="WD" evidence="7">
    <location>
        <begin position="332"/>
        <end position="363"/>
    </location>
</feature>
<dbReference type="InterPro" id="IPR036322">
    <property type="entry name" value="WD40_repeat_dom_sf"/>
</dbReference>
<dbReference type="EMBL" id="MCFJ01000012">
    <property type="protein sequence ID" value="ORY60189.1"/>
    <property type="molecule type" value="Genomic_DNA"/>
</dbReference>
<dbReference type="AlphaFoldDB" id="A0A1Y2DM23"/>
<comment type="pathway">
    <text evidence="6">tRNA modification; N(7)-methylguanine-tRNA biosynthesis.</text>
</comment>
<dbReference type="GO" id="GO:0043527">
    <property type="term" value="C:tRNA methyltransferase complex"/>
    <property type="evidence" value="ECO:0007669"/>
    <property type="project" value="TreeGrafter"/>
</dbReference>
<name>A0A1Y2DM23_9PEZI</name>
<evidence type="ECO:0000256" key="8">
    <source>
        <dbReference type="SAM" id="MobiDB-lite"/>
    </source>
</evidence>
<dbReference type="STRING" id="1141098.A0A1Y2DM23"/>
<sequence>MAFPYQCLTALGSDGILVASRGGGLYTFSADGSLLSSWQHPSTTKSAENGKRGLAEQEDGAAHKTGESGEQTSPPSKRRKTESESGQDAEGKAVASEVTEGTEQAAEAAEPEQDGIEGAKSNGQTKKGKKKAKPTVSRPITQEQPLVVLVRATSDGKHLVAVTGQDKTVWVFEHHDKGQLKELSQRQMPKRPSDIALTPDNTKILVADKFGDVYSIPLVPSPQGSDPLASTPLASRPAPPRKGANALTVHSARNLKALEDQKRQRENGGGDASKKEGPDFEHELLLGHVSMLTSIALASSPGGKPYILTGDRDEHIRVSRGMPQAHVIETYCLGHTSFVNALCLPQPDVLVSGGGDDELYVWDWLAGVSKSKVDLLGPVQGIVEDARKVAVSGIYAHDHDVVMVICERVPAIFIFKLSASRLELVETLTLSGNPLDLTVIPTPDKPARLVVSVDVNQPHAIAKSSLVTFNKNGDSWVPSSDFTPNEVDVAGGLESTRSELDKILYNVENLRKSDNEEGQEGGDAPTEELREAGPVAS</sequence>
<dbReference type="InterPro" id="IPR001680">
    <property type="entry name" value="WD40_rpt"/>
</dbReference>
<comment type="caution">
    <text evidence="9">The sequence shown here is derived from an EMBL/GenBank/DDBJ whole genome shotgun (WGS) entry which is preliminary data.</text>
</comment>
<comment type="function">
    <text evidence="6">Required for the formation of N(7)-methylguanine at position 46 (m7G46) in tRNA. In the complex, it is required to stabilize and induce conformational changes of the catalytic subunit.</text>
</comment>
<dbReference type="InParanoid" id="A0A1Y2DM23"/>
<evidence type="ECO:0000256" key="5">
    <source>
        <dbReference type="ARBA" id="ARBA00023242"/>
    </source>
</evidence>
<feature type="compositionally biased region" description="Polar residues" evidence="8">
    <location>
        <begin position="35"/>
        <end position="47"/>
    </location>
</feature>
<evidence type="ECO:0000256" key="3">
    <source>
        <dbReference type="ARBA" id="ARBA00022694"/>
    </source>
</evidence>
<dbReference type="InterPro" id="IPR015943">
    <property type="entry name" value="WD40/YVTN_repeat-like_dom_sf"/>
</dbReference>
<dbReference type="OrthoDB" id="339900at2759"/>
<dbReference type="GO" id="GO:0106004">
    <property type="term" value="P:tRNA (guanine-N7)-methylation"/>
    <property type="evidence" value="ECO:0007669"/>
    <property type="project" value="UniProtKB-UniRule"/>
</dbReference>
<protein>
    <submittedName>
        <fullName evidence="9">Uncharacterized protein</fullName>
    </submittedName>
</protein>
<keyword evidence="2 6" id="KW-0853">WD repeat</keyword>
<dbReference type="RefSeq" id="XP_040712623.1">
    <property type="nucleotide sequence ID" value="XM_040856552.1"/>
</dbReference>
<evidence type="ECO:0000256" key="6">
    <source>
        <dbReference type="HAMAP-Rule" id="MF_03056"/>
    </source>
</evidence>
<reference evidence="9 10" key="1">
    <citation type="submission" date="2016-07" db="EMBL/GenBank/DDBJ databases">
        <title>Pervasive Adenine N6-methylation of Active Genes in Fungi.</title>
        <authorList>
            <consortium name="DOE Joint Genome Institute"/>
            <person name="Mondo S.J."/>
            <person name="Dannebaum R.O."/>
            <person name="Kuo R.C."/>
            <person name="Labutti K."/>
            <person name="Haridas S."/>
            <person name="Kuo A."/>
            <person name="Salamov A."/>
            <person name="Ahrendt S.R."/>
            <person name="Lipzen A."/>
            <person name="Sullivan W."/>
            <person name="Andreopoulos W.B."/>
            <person name="Clum A."/>
            <person name="Lindquist E."/>
            <person name="Daum C."/>
            <person name="Ramamoorthy G.K."/>
            <person name="Gryganskyi A."/>
            <person name="Culley D."/>
            <person name="Magnuson J.K."/>
            <person name="James T.Y."/>
            <person name="O'Malley M.A."/>
            <person name="Stajich J.E."/>
            <person name="Spatafora J.W."/>
            <person name="Visel A."/>
            <person name="Grigoriev I.V."/>
        </authorList>
    </citation>
    <scope>NUCLEOTIDE SEQUENCE [LARGE SCALE GENOMIC DNA]</scope>
    <source>
        <strain evidence="9 10">CBS 129021</strain>
    </source>
</reference>
<dbReference type="Gene3D" id="2.130.10.10">
    <property type="entry name" value="YVTN repeat-like/Quinoprotein amine dehydrogenase"/>
    <property type="match status" value="2"/>
</dbReference>
<evidence type="ECO:0000313" key="10">
    <source>
        <dbReference type="Proteomes" id="UP000193689"/>
    </source>
</evidence>
<dbReference type="SMART" id="SM00320">
    <property type="entry name" value="WD40"/>
    <property type="match status" value="3"/>
</dbReference>
<dbReference type="PANTHER" id="PTHR16288:SF0">
    <property type="entry name" value="TRNA (GUANINE-N(7)-)-METHYLTRANSFERASE NON-CATALYTIC SUBUNIT WDR4"/>
    <property type="match status" value="1"/>
</dbReference>
<accession>A0A1Y2DM23</accession>
<evidence type="ECO:0000256" key="2">
    <source>
        <dbReference type="ARBA" id="ARBA00022574"/>
    </source>
</evidence>
<feature type="compositionally biased region" description="Basic and acidic residues" evidence="8">
    <location>
        <begin position="256"/>
        <end position="278"/>
    </location>
</feature>
<evidence type="ECO:0000313" key="9">
    <source>
        <dbReference type="EMBL" id="ORY60189.1"/>
    </source>
</evidence>
<dbReference type="UniPathway" id="UPA00989"/>
<dbReference type="GO" id="GO:0005829">
    <property type="term" value="C:cytosol"/>
    <property type="evidence" value="ECO:0007669"/>
    <property type="project" value="TreeGrafter"/>
</dbReference>
<keyword evidence="3 6" id="KW-0819">tRNA processing</keyword>
<evidence type="ECO:0000256" key="4">
    <source>
        <dbReference type="ARBA" id="ARBA00022737"/>
    </source>
</evidence>
<comment type="similarity">
    <text evidence="6">Belongs to the WD repeat TRM82 family.</text>
</comment>
<dbReference type="Pfam" id="PF00400">
    <property type="entry name" value="WD40"/>
    <property type="match status" value="1"/>
</dbReference>
<dbReference type="PANTHER" id="PTHR16288">
    <property type="entry name" value="WD40 REPEAT PROTEIN 4"/>
    <property type="match status" value="1"/>
</dbReference>
<evidence type="ECO:0000256" key="1">
    <source>
        <dbReference type="ARBA" id="ARBA00004123"/>
    </source>
</evidence>
<feature type="region of interest" description="Disordered" evidence="8">
    <location>
        <begin position="218"/>
        <end position="278"/>
    </location>
</feature>
<gene>
    <name evidence="9" type="ORF">BCR38DRAFT_350267</name>
</gene>
<feature type="region of interest" description="Disordered" evidence="8">
    <location>
        <begin position="509"/>
        <end position="537"/>
    </location>
</feature>
<organism evidence="9 10">
    <name type="scientific">Pseudomassariella vexata</name>
    <dbReference type="NCBI Taxonomy" id="1141098"/>
    <lineage>
        <taxon>Eukaryota</taxon>
        <taxon>Fungi</taxon>
        <taxon>Dikarya</taxon>
        <taxon>Ascomycota</taxon>
        <taxon>Pezizomycotina</taxon>
        <taxon>Sordariomycetes</taxon>
        <taxon>Xylariomycetidae</taxon>
        <taxon>Amphisphaeriales</taxon>
        <taxon>Pseudomassariaceae</taxon>
        <taxon>Pseudomassariella</taxon>
    </lineage>
</organism>
<dbReference type="FunCoup" id="A0A1Y2DM23">
    <property type="interactions" value="257"/>
</dbReference>
<dbReference type="HAMAP" id="MF_03056">
    <property type="entry name" value="TRM82"/>
    <property type="match status" value="1"/>
</dbReference>
<feature type="compositionally biased region" description="Basic and acidic residues" evidence="8">
    <location>
        <begin position="48"/>
        <end position="67"/>
    </location>
</feature>
<dbReference type="Proteomes" id="UP000193689">
    <property type="component" value="Unassembled WGS sequence"/>
</dbReference>
<keyword evidence="5 6" id="KW-0539">Nucleus</keyword>